<dbReference type="GO" id="GO:0005886">
    <property type="term" value="C:plasma membrane"/>
    <property type="evidence" value="ECO:0007669"/>
    <property type="project" value="TreeGrafter"/>
</dbReference>
<comment type="caution">
    <text evidence="15">The sequence shown here is derived from an EMBL/GenBank/DDBJ whole genome shotgun (WGS) entry which is preliminary data.</text>
</comment>
<gene>
    <name evidence="15" type="ORF">GS601_09835</name>
</gene>
<keyword evidence="9 12" id="KW-0472">Membrane</keyword>
<dbReference type="PRINTS" id="PR01320">
    <property type="entry name" value="KIRCHANNEL"/>
</dbReference>
<evidence type="ECO:0000256" key="3">
    <source>
        <dbReference type="ARBA" id="ARBA00022538"/>
    </source>
</evidence>
<evidence type="ECO:0000256" key="11">
    <source>
        <dbReference type="SAM" id="MobiDB-lite"/>
    </source>
</evidence>
<comment type="subcellular location">
    <subcellularLocation>
        <location evidence="1">Membrane</location>
        <topology evidence="1">Multi-pass membrane protein</topology>
    </subcellularLocation>
</comment>
<evidence type="ECO:0000256" key="5">
    <source>
        <dbReference type="ARBA" id="ARBA00022882"/>
    </source>
</evidence>
<dbReference type="InterPro" id="IPR014756">
    <property type="entry name" value="Ig_E-set"/>
</dbReference>
<keyword evidence="16" id="KW-1185">Reference proteome</keyword>
<evidence type="ECO:0000313" key="16">
    <source>
        <dbReference type="Proteomes" id="UP000646053"/>
    </source>
</evidence>
<keyword evidence="2" id="KW-0813">Transport</keyword>
<evidence type="ECO:0000256" key="1">
    <source>
        <dbReference type="ARBA" id="ARBA00004141"/>
    </source>
</evidence>
<feature type="transmembrane region" description="Helical" evidence="12">
    <location>
        <begin position="130"/>
        <end position="155"/>
    </location>
</feature>
<evidence type="ECO:0000256" key="10">
    <source>
        <dbReference type="ARBA" id="ARBA00023303"/>
    </source>
</evidence>
<dbReference type="PANTHER" id="PTHR11767:SF102">
    <property type="entry name" value="INWARDLY RECTIFYING POTASSIUM CHANNEL 1, ISOFORM F"/>
    <property type="match status" value="1"/>
</dbReference>
<evidence type="ECO:0000256" key="4">
    <source>
        <dbReference type="ARBA" id="ARBA00022692"/>
    </source>
</evidence>
<dbReference type="Gene3D" id="1.10.287.70">
    <property type="match status" value="1"/>
</dbReference>
<feature type="domain" description="Inward rectifier potassium channel C-terminal" evidence="14">
    <location>
        <begin position="164"/>
        <end position="319"/>
    </location>
</feature>
<protein>
    <submittedName>
        <fullName evidence="15">ATP-sensitive inward rectifier potassium channel 10</fullName>
    </submittedName>
</protein>
<evidence type="ECO:0000259" key="13">
    <source>
        <dbReference type="Pfam" id="PF07885"/>
    </source>
</evidence>
<dbReference type="GO" id="GO:0034702">
    <property type="term" value="C:monoatomic ion channel complex"/>
    <property type="evidence" value="ECO:0007669"/>
    <property type="project" value="UniProtKB-KW"/>
</dbReference>
<proteinExistence type="predicted"/>
<keyword evidence="3" id="KW-0633">Potassium transport</keyword>
<feature type="domain" description="Potassium channel" evidence="13">
    <location>
        <begin position="89"/>
        <end position="156"/>
    </location>
</feature>
<evidence type="ECO:0000256" key="2">
    <source>
        <dbReference type="ARBA" id="ARBA00022448"/>
    </source>
</evidence>
<sequence>MSRFRNRSAHPESEFSRQESQGQGDSARRVSGSAKRTLNAQGRPNILQVGMRQSPWQDLYYLMLTIPWVWFFVLTVLMYVGTNGCFAIVYLIGGNNLTNAQPGSFWDAFFFSVQTMATIGYGAIAPSNFYANVVVSVEAMLGLLGVAVVTGLTFARLARPTARVLFSRVAVIAPYNGVPTLMFRTANRRGNQILEARLWLSLVRDEVTEEGYTMRRFYDLKLSREHTPVFSLTWTAMHPIDADSPLYGMTSDELSRDNTEIVVSLMGIDETVAQTIHARYSYIIREVLWNHRFRDIFVDTLDSKRAIDFTRFHDTFEIEF</sequence>
<evidence type="ECO:0000256" key="12">
    <source>
        <dbReference type="SAM" id="Phobius"/>
    </source>
</evidence>
<feature type="transmembrane region" description="Helical" evidence="12">
    <location>
        <begin position="68"/>
        <end position="93"/>
    </location>
</feature>
<keyword evidence="7 12" id="KW-1133">Transmembrane helix</keyword>
<dbReference type="RefSeq" id="WP_162423097.1">
    <property type="nucleotide sequence ID" value="NZ_WVIE01000009.1"/>
</dbReference>
<evidence type="ECO:0000313" key="15">
    <source>
        <dbReference type="EMBL" id="NDJ17587.1"/>
    </source>
</evidence>
<evidence type="ECO:0000256" key="8">
    <source>
        <dbReference type="ARBA" id="ARBA00023065"/>
    </source>
</evidence>
<dbReference type="InterPro" id="IPR016449">
    <property type="entry name" value="K_chnl_inward-rec_Kir"/>
</dbReference>
<dbReference type="Pfam" id="PF17655">
    <property type="entry name" value="IRK_C"/>
    <property type="match status" value="1"/>
</dbReference>
<evidence type="ECO:0000256" key="9">
    <source>
        <dbReference type="ARBA" id="ARBA00023136"/>
    </source>
</evidence>
<feature type="transmembrane region" description="Helical" evidence="12">
    <location>
        <begin position="105"/>
        <end position="124"/>
    </location>
</feature>
<feature type="region of interest" description="Disordered" evidence="11">
    <location>
        <begin position="1"/>
        <end position="37"/>
    </location>
</feature>
<accession>A0A8J7YZW0</accession>
<name>A0A8J7YZW0_9CYAN</name>
<dbReference type="PANTHER" id="PTHR11767">
    <property type="entry name" value="INWARD RECTIFIER POTASSIUM CHANNEL"/>
    <property type="match status" value="1"/>
</dbReference>
<dbReference type="Pfam" id="PF07885">
    <property type="entry name" value="Ion_trans_2"/>
    <property type="match status" value="1"/>
</dbReference>
<dbReference type="InterPro" id="IPR041647">
    <property type="entry name" value="IRK_C"/>
</dbReference>
<evidence type="ECO:0000256" key="7">
    <source>
        <dbReference type="ARBA" id="ARBA00022989"/>
    </source>
</evidence>
<keyword evidence="4 12" id="KW-0812">Transmembrane</keyword>
<dbReference type="SUPFAM" id="SSF81296">
    <property type="entry name" value="E set domains"/>
    <property type="match status" value="1"/>
</dbReference>
<dbReference type="AlphaFoldDB" id="A0A8J7YZW0"/>
<dbReference type="SUPFAM" id="SSF81324">
    <property type="entry name" value="Voltage-gated potassium channels"/>
    <property type="match status" value="1"/>
</dbReference>
<keyword evidence="5" id="KW-0851">Voltage-gated channel</keyword>
<organism evidence="15 16">
    <name type="scientific">Myxacorys almedinensis A</name>
    <dbReference type="NCBI Taxonomy" id="2690445"/>
    <lineage>
        <taxon>Bacteria</taxon>
        <taxon>Bacillati</taxon>
        <taxon>Cyanobacteriota</taxon>
        <taxon>Cyanophyceae</taxon>
        <taxon>Leptolyngbyales</taxon>
        <taxon>Leptolyngbyaceae</taxon>
        <taxon>Myxacorys</taxon>
        <taxon>Myxacorys almedinensis</taxon>
    </lineage>
</organism>
<dbReference type="InterPro" id="IPR013518">
    <property type="entry name" value="K_chnl_inward-rec_Kir_cyto"/>
</dbReference>
<dbReference type="InterPro" id="IPR013099">
    <property type="entry name" value="K_chnl_dom"/>
</dbReference>
<evidence type="ECO:0000259" key="14">
    <source>
        <dbReference type="Pfam" id="PF17655"/>
    </source>
</evidence>
<dbReference type="Gene3D" id="2.60.40.1400">
    <property type="entry name" value="G protein-activated inward rectifier potassium channel 1"/>
    <property type="match status" value="1"/>
</dbReference>
<evidence type="ECO:0000256" key="6">
    <source>
        <dbReference type="ARBA" id="ARBA00022958"/>
    </source>
</evidence>
<keyword evidence="10 15" id="KW-0407">Ion channel</keyword>
<dbReference type="GO" id="GO:0034765">
    <property type="term" value="P:regulation of monoatomic ion transmembrane transport"/>
    <property type="evidence" value="ECO:0007669"/>
    <property type="project" value="TreeGrafter"/>
</dbReference>
<keyword evidence="8" id="KW-0406">Ion transport</keyword>
<dbReference type="EMBL" id="WVIE01000009">
    <property type="protein sequence ID" value="NDJ17587.1"/>
    <property type="molecule type" value="Genomic_DNA"/>
</dbReference>
<dbReference type="GO" id="GO:1990573">
    <property type="term" value="P:potassium ion import across plasma membrane"/>
    <property type="evidence" value="ECO:0007669"/>
    <property type="project" value="TreeGrafter"/>
</dbReference>
<dbReference type="GO" id="GO:0005242">
    <property type="term" value="F:inward rectifier potassium channel activity"/>
    <property type="evidence" value="ECO:0007669"/>
    <property type="project" value="InterPro"/>
</dbReference>
<keyword evidence="6" id="KW-0630">Potassium</keyword>
<dbReference type="Proteomes" id="UP000646053">
    <property type="component" value="Unassembled WGS sequence"/>
</dbReference>
<reference evidence="15" key="1">
    <citation type="submission" date="2019-12" db="EMBL/GenBank/DDBJ databases">
        <title>High-Quality draft genome sequences of three cyanobacteria isolated from the limestone walls of the Old Cathedral of Coimbra.</title>
        <authorList>
            <person name="Tiago I."/>
            <person name="Soares F."/>
            <person name="Portugal A."/>
        </authorList>
    </citation>
    <scope>NUCLEOTIDE SEQUENCE</scope>
    <source>
        <strain evidence="15">A</strain>
    </source>
</reference>